<comment type="caution">
    <text evidence="2">The sequence shown here is derived from an EMBL/GenBank/DDBJ whole genome shotgun (WGS) entry which is preliminary data.</text>
</comment>
<evidence type="ECO:0000313" key="2">
    <source>
        <dbReference type="EMBL" id="GGJ61128.1"/>
    </source>
</evidence>
<proteinExistence type="predicted"/>
<dbReference type="Proteomes" id="UP000635726">
    <property type="component" value="Unassembled WGS sequence"/>
</dbReference>
<evidence type="ECO:0000256" key="1">
    <source>
        <dbReference type="SAM" id="SignalP"/>
    </source>
</evidence>
<dbReference type="AlphaFoldDB" id="A0A917P4D2"/>
<feature type="signal peptide" evidence="1">
    <location>
        <begin position="1"/>
        <end position="24"/>
    </location>
</feature>
<gene>
    <name evidence="2" type="ORF">GCM10008939_01070</name>
</gene>
<dbReference type="RefSeq" id="WP_188960287.1">
    <property type="nucleotide sequence ID" value="NZ_BMOE01000001.1"/>
</dbReference>
<dbReference type="EMBL" id="BMOE01000001">
    <property type="protein sequence ID" value="GGJ61128.1"/>
    <property type="molecule type" value="Genomic_DNA"/>
</dbReference>
<reference evidence="2" key="1">
    <citation type="journal article" date="2014" name="Int. J. Syst. Evol. Microbiol.">
        <title>Complete genome sequence of Corynebacterium casei LMG S-19264T (=DSM 44701T), isolated from a smear-ripened cheese.</title>
        <authorList>
            <consortium name="US DOE Joint Genome Institute (JGI-PGF)"/>
            <person name="Walter F."/>
            <person name="Albersmeier A."/>
            <person name="Kalinowski J."/>
            <person name="Ruckert C."/>
        </authorList>
    </citation>
    <scope>NUCLEOTIDE SEQUENCE</scope>
    <source>
        <strain evidence="2">JCM 14371</strain>
    </source>
</reference>
<keyword evidence="1" id="KW-0732">Signal</keyword>
<sequence>MNATQRWALALGAAVLAWTGSTQATEIKLDTLMVSGAPSPCLAVRVNVMKEGRSLSELNLTPDGGLKVQKGENVHFAKGETYMLQASCISGSTFSQQSGLKFTADGRTVIVQFADTGFQIKRGGVAY</sequence>
<protein>
    <submittedName>
        <fullName evidence="2">Uncharacterized protein</fullName>
    </submittedName>
</protein>
<evidence type="ECO:0000313" key="3">
    <source>
        <dbReference type="Proteomes" id="UP000635726"/>
    </source>
</evidence>
<name>A0A917P4D2_9DEIO</name>
<feature type="chain" id="PRO_5036949521" evidence="1">
    <location>
        <begin position="25"/>
        <end position="127"/>
    </location>
</feature>
<accession>A0A917P4D2</accession>
<reference evidence="2" key="2">
    <citation type="submission" date="2020-09" db="EMBL/GenBank/DDBJ databases">
        <authorList>
            <person name="Sun Q."/>
            <person name="Ohkuma M."/>
        </authorList>
    </citation>
    <scope>NUCLEOTIDE SEQUENCE</scope>
    <source>
        <strain evidence="2">JCM 14371</strain>
    </source>
</reference>
<organism evidence="2 3">
    <name type="scientific">Deinococcus aquiradiocola</name>
    <dbReference type="NCBI Taxonomy" id="393059"/>
    <lineage>
        <taxon>Bacteria</taxon>
        <taxon>Thermotogati</taxon>
        <taxon>Deinococcota</taxon>
        <taxon>Deinococci</taxon>
        <taxon>Deinococcales</taxon>
        <taxon>Deinococcaceae</taxon>
        <taxon>Deinococcus</taxon>
    </lineage>
</organism>
<keyword evidence="3" id="KW-1185">Reference proteome</keyword>